<comment type="caution">
    <text evidence="2">The sequence shown here is derived from an EMBL/GenBank/DDBJ whole genome shotgun (WGS) entry which is preliminary data.</text>
</comment>
<reference evidence="2 3" key="1">
    <citation type="submission" date="2022-03" db="EMBL/GenBank/DDBJ databases">
        <title>Luteimonas soily sp. nov., a novel bacterium isolated from the soil.</title>
        <authorList>
            <person name="Zhang X."/>
        </authorList>
    </citation>
    <scope>NUCLEOTIDE SEQUENCE [LARGE SCALE GENOMIC DNA]</scope>
    <source>
        <strain evidence="2 3">50</strain>
    </source>
</reference>
<evidence type="ECO:0000313" key="2">
    <source>
        <dbReference type="EMBL" id="MCJ0825057.1"/>
    </source>
</evidence>
<dbReference type="EMBL" id="JALGCL010000001">
    <property type="protein sequence ID" value="MCJ0825057.1"/>
    <property type="molecule type" value="Genomic_DNA"/>
</dbReference>
<dbReference type="InterPro" id="IPR047111">
    <property type="entry name" value="YbaP-like"/>
</dbReference>
<dbReference type="InterPro" id="IPR002816">
    <property type="entry name" value="TraB/PrgY/GumN_fam"/>
</dbReference>
<feature type="chain" id="PRO_5047055674" evidence="1">
    <location>
        <begin position="23"/>
        <end position="346"/>
    </location>
</feature>
<evidence type="ECO:0000313" key="3">
    <source>
        <dbReference type="Proteomes" id="UP001165423"/>
    </source>
</evidence>
<sequence length="346" mass="36846">MGSRALLLSSCIAALVVAVAHASAPAAAPGPMQDAARAPATQAAEPVAVAAMPAAEAPAAPPVPLLWKVSDADNSVYLLGSFHLLKPGDYPLSADVDAAFADAESLLFEMPPSEMESPTLALQMGHAALRVDGSRLDSQLPPATARKLQDWFTGNAADLQASGLTSQSLQMFEPWFVGLTVSIIEMTREGLDPKLGLDRHFAEAAGRAGKPVDGFETGAQQIAFLDGMDADEQVQFLDEALSESDEGGSEVEKLHAAWRAGDAATLWDDMAADMKRQYPRLYRHVNVERNDAWLPRIEQRLQASGEDDTMVVVGTLHLLGSDGLVEKLRARGYAVERICSACKAAE</sequence>
<evidence type="ECO:0000256" key="1">
    <source>
        <dbReference type="SAM" id="SignalP"/>
    </source>
</evidence>
<feature type="signal peptide" evidence="1">
    <location>
        <begin position="1"/>
        <end position="22"/>
    </location>
</feature>
<accession>A0ABT0A244</accession>
<organism evidence="2 3">
    <name type="scientific">Cognatiluteimonas sedimenti</name>
    <dbReference type="NCBI Taxonomy" id="2927791"/>
    <lineage>
        <taxon>Bacteria</taxon>
        <taxon>Pseudomonadati</taxon>
        <taxon>Pseudomonadota</taxon>
        <taxon>Gammaproteobacteria</taxon>
        <taxon>Lysobacterales</taxon>
        <taxon>Lysobacteraceae</taxon>
        <taxon>Cognatiluteimonas</taxon>
    </lineage>
</organism>
<keyword evidence="3" id="KW-1185">Reference proteome</keyword>
<dbReference type="PANTHER" id="PTHR40590:SF1">
    <property type="entry name" value="CYTOPLASMIC PROTEIN"/>
    <property type="match status" value="1"/>
</dbReference>
<dbReference type="CDD" id="cd14789">
    <property type="entry name" value="Tiki"/>
    <property type="match status" value="1"/>
</dbReference>
<dbReference type="PANTHER" id="PTHR40590">
    <property type="entry name" value="CYTOPLASMIC PROTEIN-RELATED"/>
    <property type="match status" value="1"/>
</dbReference>
<dbReference type="Pfam" id="PF01963">
    <property type="entry name" value="TraB_PrgY_gumN"/>
    <property type="match status" value="1"/>
</dbReference>
<dbReference type="Proteomes" id="UP001165423">
    <property type="component" value="Unassembled WGS sequence"/>
</dbReference>
<keyword evidence="1" id="KW-0732">Signal</keyword>
<dbReference type="RefSeq" id="WP_243319258.1">
    <property type="nucleotide sequence ID" value="NZ_JALGCL010000001.1"/>
</dbReference>
<protein>
    <submittedName>
        <fullName evidence="2">TraB/GumN family protein</fullName>
    </submittedName>
</protein>
<proteinExistence type="predicted"/>
<name>A0ABT0A244_9GAMM</name>
<gene>
    <name evidence="2" type="ORF">MQC88_03620</name>
</gene>